<sequence length="280" mass="30558">MIKINPVIVHVLLSLVLLGIAIGVHVHASSLSLPISPAVSILTILLPVSGFLINMFYSRHGPISSSSSNRIARLAPLIIQVLQGLATTILATILFETILPSSTLDCVLETQWMHMFRAHDAGGIQSIQDAYDCCGLNTVKDRAYPFTPGKAKTCAERYERDVACKGPWRGALQKTSGVDLIIVIVVGLMQDKMICLALVKDGMSSWNTWGKYHRGQTEDHHESRRSLLPGPERSIVEEDETPSERSYKGKGAQGYGSLTENGSGSRVIPSSLPEHNNWSD</sequence>
<feature type="compositionally biased region" description="Basic and acidic residues" evidence="1">
    <location>
        <begin position="215"/>
        <end position="225"/>
    </location>
</feature>
<dbReference type="OrthoDB" id="71600at2759"/>
<feature type="transmembrane region" description="Helical" evidence="2">
    <location>
        <begin position="33"/>
        <end position="53"/>
    </location>
</feature>
<gene>
    <name evidence="3" type="ORF">CDV36_000811</name>
</gene>
<organism evidence="3 4">
    <name type="scientific">Fusarium kuroshium</name>
    <dbReference type="NCBI Taxonomy" id="2010991"/>
    <lineage>
        <taxon>Eukaryota</taxon>
        <taxon>Fungi</taxon>
        <taxon>Dikarya</taxon>
        <taxon>Ascomycota</taxon>
        <taxon>Pezizomycotina</taxon>
        <taxon>Sordariomycetes</taxon>
        <taxon>Hypocreomycetidae</taxon>
        <taxon>Hypocreales</taxon>
        <taxon>Nectriaceae</taxon>
        <taxon>Fusarium</taxon>
        <taxon>Fusarium solani species complex</taxon>
    </lineage>
</organism>
<keyword evidence="4" id="KW-1185">Reference proteome</keyword>
<evidence type="ECO:0008006" key="5">
    <source>
        <dbReference type="Google" id="ProtNLM"/>
    </source>
</evidence>
<evidence type="ECO:0000313" key="3">
    <source>
        <dbReference type="EMBL" id="RMJ19519.1"/>
    </source>
</evidence>
<feature type="transmembrane region" description="Helical" evidence="2">
    <location>
        <begin position="74"/>
        <end position="95"/>
    </location>
</feature>
<protein>
    <recommendedName>
        <fullName evidence="5">Tetraspanin</fullName>
    </recommendedName>
</protein>
<dbReference type="Proteomes" id="UP000277212">
    <property type="component" value="Unassembled WGS sequence"/>
</dbReference>
<keyword evidence="2" id="KW-1133">Transmembrane helix</keyword>
<accession>A0A3M2SPN1</accession>
<name>A0A3M2SPN1_9HYPO</name>
<proteinExistence type="predicted"/>
<evidence type="ECO:0000256" key="2">
    <source>
        <dbReference type="SAM" id="Phobius"/>
    </source>
</evidence>
<keyword evidence="2" id="KW-0812">Transmembrane</keyword>
<dbReference type="AlphaFoldDB" id="A0A3M2SPN1"/>
<dbReference type="EMBL" id="NKUJ01000007">
    <property type="protein sequence ID" value="RMJ19519.1"/>
    <property type="molecule type" value="Genomic_DNA"/>
</dbReference>
<evidence type="ECO:0000256" key="1">
    <source>
        <dbReference type="SAM" id="MobiDB-lite"/>
    </source>
</evidence>
<reference evidence="3 4" key="1">
    <citation type="submission" date="2017-06" db="EMBL/GenBank/DDBJ databases">
        <title>Comparative genomic analysis of Ambrosia Fusariam Clade fungi.</title>
        <authorList>
            <person name="Stajich J.E."/>
            <person name="Carrillo J."/>
            <person name="Kijimoto T."/>
            <person name="Eskalen A."/>
            <person name="O'Donnell K."/>
            <person name="Kasson M."/>
        </authorList>
    </citation>
    <scope>NUCLEOTIDE SEQUENCE [LARGE SCALE GENOMIC DNA]</scope>
    <source>
        <strain evidence="3">UCR3666</strain>
    </source>
</reference>
<dbReference type="STRING" id="2010991.A0A3M2SPN1"/>
<comment type="caution">
    <text evidence="3">The sequence shown here is derived from an EMBL/GenBank/DDBJ whole genome shotgun (WGS) entry which is preliminary data.</text>
</comment>
<evidence type="ECO:0000313" key="4">
    <source>
        <dbReference type="Proteomes" id="UP000277212"/>
    </source>
</evidence>
<keyword evidence="2" id="KW-0472">Membrane</keyword>
<feature type="region of interest" description="Disordered" evidence="1">
    <location>
        <begin position="213"/>
        <end position="280"/>
    </location>
</feature>